<feature type="domain" description="MD-2-related lipid-recognition" evidence="7">
    <location>
        <begin position="23"/>
        <end position="148"/>
    </location>
</feature>
<sequence>MISNYCFFFVCCLIAASSLALEFHDCGSAHGSIESVKISDCDPETMDFCPFKKGKNVSIELTFKTSEEVTKIRVAVYGIIAGVPMPFLIPNPDGCKDSGLTCPMAADSEGKYELSIPIKQIYPKLKVNVKLELQDQNSQEIICVLIPSKIV</sequence>
<dbReference type="Pfam" id="PF02221">
    <property type="entry name" value="E1_DerP2_DerF2"/>
    <property type="match status" value="1"/>
</dbReference>
<feature type="chain" id="PRO_5046412798" description="MD-2-related lipid-recognition domain-containing protein" evidence="6">
    <location>
        <begin position="21"/>
        <end position="151"/>
    </location>
</feature>
<gene>
    <name evidence="8" type="ORF">NTJ_01438</name>
</gene>
<evidence type="ECO:0000256" key="1">
    <source>
        <dbReference type="ARBA" id="ARBA00004613"/>
    </source>
</evidence>
<name>A0ABN7A8K9_9HEMI</name>
<evidence type="ECO:0000259" key="7">
    <source>
        <dbReference type="SMART" id="SM00737"/>
    </source>
</evidence>
<dbReference type="InterPro" id="IPR003172">
    <property type="entry name" value="ML_dom"/>
</dbReference>
<dbReference type="CDD" id="cd00916">
    <property type="entry name" value="Npc2_like"/>
    <property type="match status" value="1"/>
</dbReference>
<dbReference type="EMBL" id="AP028909">
    <property type="protein sequence ID" value="BES88632.1"/>
    <property type="molecule type" value="Genomic_DNA"/>
</dbReference>
<evidence type="ECO:0000256" key="5">
    <source>
        <dbReference type="ARBA" id="ARBA00023157"/>
    </source>
</evidence>
<evidence type="ECO:0000256" key="3">
    <source>
        <dbReference type="ARBA" id="ARBA00022525"/>
    </source>
</evidence>
<protein>
    <recommendedName>
        <fullName evidence="7">MD-2-related lipid-recognition domain-containing protein</fullName>
    </recommendedName>
</protein>
<organism evidence="8 9">
    <name type="scientific">Nesidiocoris tenuis</name>
    <dbReference type="NCBI Taxonomy" id="355587"/>
    <lineage>
        <taxon>Eukaryota</taxon>
        <taxon>Metazoa</taxon>
        <taxon>Ecdysozoa</taxon>
        <taxon>Arthropoda</taxon>
        <taxon>Hexapoda</taxon>
        <taxon>Insecta</taxon>
        <taxon>Pterygota</taxon>
        <taxon>Neoptera</taxon>
        <taxon>Paraneoptera</taxon>
        <taxon>Hemiptera</taxon>
        <taxon>Heteroptera</taxon>
        <taxon>Panheteroptera</taxon>
        <taxon>Cimicomorpha</taxon>
        <taxon>Miridae</taxon>
        <taxon>Dicyphina</taxon>
        <taxon>Nesidiocoris</taxon>
    </lineage>
</organism>
<dbReference type="Gene3D" id="2.60.40.770">
    <property type="match status" value="1"/>
</dbReference>
<comment type="subcellular location">
    <subcellularLocation>
        <location evidence="1">Secreted</location>
    </subcellularLocation>
</comment>
<evidence type="ECO:0000256" key="4">
    <source>
        <dbReference type="ARBA" id="ARBA00022729"/>
    </source>
</evidence>
<keyword evidence="3" id="KW-0964">Secreted</keyword>
<evidence type="ECO:0000313" key="8">
    <source>
        <dbReference type="EMBL" id="BES88632.1"/>
    </source>
</evidence>
<proteinExistence type="inferred from homology"/>
<dbReference type="PANTHER" id="PTHR11306:SF68">
    <property type="entry name" value="NPC INTRACELLULAR CHOLESTEROL TRANSPORTER 2"/>
    <property type="match status" value="1"/>
</dbReference>
<accession>A0ABN7A8K9</accession>
<evidence type="ECO:0000256" key="2">
    <source>
        <dbReference type="ARBA" id="ARBA00006370"/>
    </source>
</evidence>
<feature type="signal peptide" evidence="6">
    <location>
        <begin position="1"/>
        <end position="20"/>
    </location>
</feature>
<evidence type="ECO:0000313" key="9">
    <source>
        <dbReference type="Proteomes" id="UP001307889"/>
    </source>
</evidence>
<dbReference type="InterPro" id="IPR033916">
    <property type="entry name" value="ML_Npc2-like"/>
</dbReference>
<keyword evidence="9" id="KW-1185">Reference proteome</keyword>
<reference evidence="8 9" key="1">
    <citation type="submission" date="2023-09" db="EMBL/GenBank/DDBJ databases">
        <title>Nesidiocoris tenuis whole genome shotgun sequence.</title>
        <authorList>
            <person name="Shibata T."/>
            <person name="Shimoda M."/>
            <person name="Kobayashi T."/>
            <person name="Uehara T."/>
        </authorList>
    </citation>
    <scope>NUCLEOTIDE SEQUENCE [LARGE SCALE GENOMIC DNA]</scope>
    <source>
        <strain evidence="8 9">Japan</strain>
    </source>
</reference>
<comment type="similarity">
    <text evidence="2">Belongs to the NPC2 family.</text>
</comment>
<keyword evidence="5" id="KW-1015">Disulfide bond</keyword>
<keyword evidence="4 6" id="KW-0732">Signal</keyword>
<dbReference type="Proteomes" id="UP001307889">
    <property type="component" value="Chromosome 1"/>
</dbReference>
<dbReference type="SUPFAM" id="SSF81296">
    <property type="entry name" value="E set domains"/>
    <property type="match status" value="1"/>
</dbReference>
<dbReference type="SMART" id="SM00737">
    <property type="entry name" value="ML"/>
    <property type="match status" value="1"/>
</dbReference>
<dbReference type="InterPro" id="IPR039670">
    <property type="entry name" value="NPC2-like"/>
</dbReference>
<dbReference type="PANTHER" id="PTHR11306">
    <property type="entry name" value="NIEMANN PICK TYPE C2 PROTEIN NPC2-RELATED"/>
    <property type="match status" value="1"/>
</dbReference>
<evidence type="ECO:0000256" key="6">
    <source>
        <dbReference type="SAM" id="SignalP"/>
    </source>
</evidence>
<dbReference type="InterPro" id="IPR014756">
    <property type="entry name" value="Ig_E-set"/>
</dbReference>